<organism evidence="2">
    <name type="scientific">Candidatus Enterococcus mansonii</name>
    <dbReference type="NCBI Taxonomy" id="1834181"/>
    <lineage>
        <taxon>Bacteria</taxon>
        <taxon>Bacillati</taxon>
        <taxon>Bacillota</taxon>
        <taxon>Bacilli</taxon>
        <taxon>Lactobacillales</taxon>
        <taxon>Enterococcaceae</taxon>
        <taxon>Enterococcus</taxon>
    </lineage>
</organism>
<evidence type="ECO:0000313" key="1">
    <source>
        <dbReference type="EMBL" id="MEI5994030.1"/>
    </source>
</evidence>
<comment type="caution">
    <text evidence="2">The sequence shown here is derived from an EMBL/GenBank/DDBJ whole genome shotgun (WGS) entry which is preliminary data.</text>
</comment>
<reference evidence="2" key="1">
    <citation type="submission" date="2017-05" db="EMBL/GenBank/DDBJ databases">
        <title>The Genome Sequence of Enterococcus sp. 4G2_DIV0659.</title>
        <authorList>
            <consortium name="The Broad Institute Genomics Platform"/>
            <consortium name="The Broad Institute Genomic Center for Infectious Diseases"/>
            <person name="Earl A."/>
            <person name="Manson A."/>
            <person name="Schwartman J."/>
            <person name="Gilmore M."/>
            <person name="Abouelleil A."/>
            <person name="Cao P."/>
            <person name="Chapman S."/>
            <person name="Cusick C."/>
            <person name="Shea T."/>
            <person name="Young S."/>
            <person name="Neafsey D."/>
            <person name="Nusbaum C."/>
            <person name="Birren B."/>
        </authorList>
    </citation>
    <scope>NUCLEOTIDE SEQUENCE [LARGE SCALE GENOMIC DNA]</scope>
    <source>
        <strain evidence="2">4G2_DIV0659</strain>
    </source>
</reference>
<dbReference type="STRING" id="1834181.A5880_001507"/>
<dbReference type="Proteomes" id="UP000195139">
    <property type="component" value="Unassembled WGS sequence"/>
</dbReference>
<evidence type="ECO:0000313" key="3">
    <source>
        <dbReference type="Proteomes" id="UP000195139"/>
    </source>
</evidence>
<reference evidence="1 3" key="2">
    <citation type="submission" date="2018-07" db="EMBL/GenBank/DDBJ databases">
        <title>The Genome Sequence of Enterococcus sp. DIV0659b.</title>
        <authorList>
            <consortium name="The Broad Institute Genomics Platform"/>
            <consortium name="The Broad Institute Genomic Center for Infectious Diseases"/>
            <person name="Earl A."/>
            <person name="Manson A."/>
            <person name="Schwartman J."/>
            <person name="Gilmore M."/>
            <person name="Abouelleil A."/>
            <person name="Cao P."/>
            <person name="Chapman S."/>
            <person name="Cusick C."/>
            <person name="Shea T."/>
            <person name="Young S."/>
            <person name="Neafsey D."/>
            <person name="Nusbaum C."/>
            <person name="Birren B."/>
        </authorList>
    </citation>
    <scope>NUCLEOTIDE SEQUENCE [LARGE SCALE GENOMIC DNA]</scope>
    <source>
        <strain evidence="1 3">4G2_DIV0659</strain>
    </source>
</reference>
<dbReference type="EMBL" id="NGLE02000001">
    <property type="protein sequence ID" value="MEI5994030.1"/>
    <property type="molecule type" value="Genomic_DNA"/>
</dbReference>
<gene>
    <name evidence="2" type="ORF">A5880_001507</name>
    <name evidence="1" type="ORF">A5880_001588</name>
</gene>
<dbReference type="RefSeq" id="WP_256924808.1">
    <property type="nucleotide sequence ID" value="NZ_NGLE02000001.1"/>
</dbReference>
<sequence length="220" mass="24600">MKMTYDSALNKMAERIADRTVESKQDQLQRRNQVVDIYGMEFTRQGDTNHPAVFYISVSPDLIYYERFEFKIIIQPFAMPIGGNGSTGMTSVQVNETGLNVNQTTITPNPHKHTTAPHNHSLDAGVSLFTSSVSDFEIWIEGIDVTPYLKAQYNGAWIDGEGVFPMKGLANYDLLKAAGLMPNWQQGAILTPGYKKVELKGTGVFNATLVNYLKYSHVNR</sequence>
<name>A0A242CE40_9ENTE</name>
<protein>
    <submittedName>
        <fullName evidence="2">Uncharacterized protein</fullName>
    </submittedName>
</protein>
<proteinExistence type="predicted"/>
<keyword evidence="3" id="KW-1185">Reference proteome</keyword>
<evidence type="ECO:0000313" key="2">
    <source>
        <dbReference type="EMBL" id="OTO08507.1"/>
    </source>
</evidence>
<dbReference type="AlphaFoldDB" id="A0A242CE40"/>
<dbReference type="EMBL" id="NGLE01000002">
    <property type="protein sequence ID" value="OTO08507.1"/>
    <property type="molecule type" value="Genomic_DNA"/>
</dbReference>
<accession>A0A242CE40</accession>